<evidence type="ECO:0000313" key="2">
    <source>
        <dbReference type="Proteomes" id="UP000239504"/>
    </source>
</evidence>
<dbReference type="InterPro" id="IPR027417">
    <property type="entry name" value="P-loop_NTPase"/>
</dbReference>
<keyword evidence="2" id="KW-1185">Reference proteome</keyword>
<dbReference type="RefSeq" id="WP_133162275.1">
    <property type="nucleotide sequence ID" value="NZ_PJCH01000006.1"/>
</dbReference>
<reference evidence="1 2" key="1">
    <citation type="submission" date="2017-12" db="EMBL/GenBank/DDBJ databases">
        <authorList>
            <person name="Hurst M.R.H."/>
        </authorList>
    </citation>
    <scope>NUCLEOTIDE SEQUENCE [LARGE SCALE GENOMIC DNA]</scope>
    <source>
        <strain evidence="1 2">SY-3-19</strain>
    </source>
</reference>
<comment type="caution">
    <text evidence="1">The sequence shown here is derived from an EMBL/GenBank/DDBJ whole genome shotgun (WGS) entry which is preliminary data.</text>
</comment>
<gene>
    <name evidence="1" type="ORF">CW354_10775</name>
</gene>
<dbReference type="Proteomes" id="UP000239504">
    <property type="component" value="Unassembled WGS sequence"/>
</dbReference>
<organism evidence="1 2">
    <name type="scientific">Hyphococcus luteus</name>
    <dbReference type="NCBI Taxonomy" id="2058213"/>
    <lineage>
        <taxon>Bacteria</taxon>
        <taxon>Pseudomonadati</taxon>
        <taxon>Pseudomonadota</taxon>
        <taxon>Alphaproteobacteria</taxon>
        <taxon>Parvularculales</taxon>
        <taxon>Parvularculaceae</taxon>
        <taxon>Hyphococcus</taxon>
    </lineage>
</organism>
<sequence length="1342" mass="149525">MIDRRVRLVEPQSPDGRAGEEARNRLSAYENQPNLVLLGDPGAGKTWSFKELARQTGGQYVTCRSFLNLPLSELSDVLFIDGLDEQRAGPADDAIVDRIVQRLFERGPRVVRISCRSRDWLGETDLAAFKDFFDRAGGFAVVALEKVTQAEQVEILCTDGASEAEAQDLIAEAKSRDLESFLENPRKLLMLWRVVSAGEWPATIYELFDSATRLELQEENAAHARKEGGRFTANELKLTAGAICAARLIADIEGVSLSAKSQTTGFPSYRALDYLDLERVEAALKRPLFKAAATPECVDYDHRTSAEFLAAFWLADQIRSGLPIGRVRALLGTDGHPSSELRGLHAWMPLALPEHAETFIYADPLGVLEYGDAASLPPKAQLTLLNAIAAIANDNPWFLSFDRSSAKLASLVQEDSIAQLCAILNDPDAPRDLRRLALEAFDAAKPCDAAFETLGTVLKNEALHKSDRAIALRVLCAFGEKGENFVVSEASRLAGDEESVLYLRTEALDHCYTKGFGPADVVTLVREYLESRHDGAVGVLWSLCDRLPVGDIPEILDDIVDVVPERFGADINAAVWDAASFIGKMIDRVARETPSVISATRVVRWMQLRARLERFSVGRSEGSFIELLKGAPRLVEPAFDLLVDQPEFAEEKGRRFRLFSEIIAPIASAETIAGWCIKRLKMESDPRRREFVLQTGLQYCLPDSCAGQQNFETLYEIGDNDPTLKNFMDAYLVCDLDDWQFERRDKMAARRREQHENREKLRADFVAKREAIRTGQATGDLAFAARVYLDQFSDLDHDAEPTARLASFLGDENAAAVLEGFAAFCASGVPPTVDEILSKHREGKYLLLWQVFVARVDVQLRNGVSLAGVSSDIAAAVLAFDVLNLTSERLKRNSAVDVSFRKSVRQAFPEVSAGTYRRLVEYDLERGKDPITALYEYLDEPSFQQWRREALLPIIDKYPEMNAATLRLLLRAALCEHALHDALASRALAATDGDTPDPEKRWLWRATAYLLQPEEMRASIKSAIAKDRNVFWVLRNFLGLQDRTPYGRWPLSVDELRFLIATVGAQWPPVDHPSGGWSGDTNPWDAYECVRGLIDRLSAETEADATQALKSLIADEALAEYRDYLKNALARHLVARREAEYDRPDWERTLATLSNQAPANAADLHALVVDHLRDVAKEIDGNNVDIYKQFWNEKSRGQIDVPKSEDSCRDVFVNLLRRRLAPFGLSVEPEGHMSANKRVDIAVSRPGLKMVIEVKLSHSADLWTAMSTQLDHLYTRDPETKGFGVLLVFWHGADLGKKSTTHPSTGTKAKSASELEDQLNEQNSNAQLSRLRAIVVNVSGAR</sequence>
<dbReference type="OrthoDB" id="9004810at2"/>
<dbReference type="EMBL" id="PJCH01000006">
    <property type="protein sequence ID" value="PQA87561.1"/>
    <property type="molecule type" value="Genomic_DNA"/>
</dbReference>
<dbReference type="SUPFAM" id="SSF52540">
    <property type="entry name" value="P-loop containing nucleoside triphosphate hydrolases"/>
    <property type="match status" value="1"/>
</dbReference>
<name>A0A2S7K509_9PROT</name>
<proteinExistence type="predicted"/>
<accession>A0A2S7K509</accession>
<protein>
    <submittedName>
        <fullName evidence="1">Uncharacterized protein</fullName>
    </submittedName>
</protein>
<evidence type="ECO:0000313" key="1">
    <source>
        <dbReference type="EMBL" id="PQA87561.1"/>
    </source>
</evidence>